<accession>A0A0E9W3V2</accession>
<proteinExistence type="predicted"/>
<name>A0A0E9W3V2_ANGAN</name>
<evidence type="ECO:0000313" key="1">
    <source>
        <dbReference type="EMBL" id="JAH84183.1"/>
    </source>
</evidence>
<dbReference type="EMBL" id="GBXM01024394">
    <property type="protein sequence ID" value="JAH84183.1"/>
    <property type="molecule type" value="Transcribed_RNA"/>
</dbReference>
<reference evidence="1" key="1">
    <citation type="submission" date="2014-11" db="EMBL/GenBank/DDBJ databases">
        <authorList>
            <person name="Amaro Gonzalez C."/>
        </authorList>
    </citation>
    <scope>NUCLEOTIDE SEQUENCE</scope>
</reference>
<organism evidence="1">
    <name type="scientific">Anguilla anguilla</name>
    <name type="common">European freshwater eel</name>
    <name type="synonym">Muraena anguilla</name>
    <dbReference type="NCBI Taxonomy" id="7936"/>
    <lineage>
        <taxon>Eukaryota</taxon>
        <taxon>Metazoa</taxon>
        <taxon>Chordata</taxon>
        <taxon>Craniata</taxon>
        <taxon>Vertebrata</taxon>
        <taxon>Euteleostomi</taxon>
        <taxon>Actinopterygii</taxon>
        <taxon>Neopterygii</taxon>
        <taxon>Teleostei</taxon>
        <taxon>Anguilliformes</taxon>
        <taxon>Anguillidae</taxon>
        <taxon>Anguilla</taxon>
    </lineage>
</organism>
<reference evidence="1" key="2">
    <citation type="journal article" date="2015" name="Fish Shellfish Immunol.">
        <title>Early steps in the European eel (Anguilla anguilla)-Vibrio vulnificus interaction in the gills: Role of the RtxA13 toxin.</title>
        <authorList>
            <person name="Callol A."/>
            <person name="Pajuelo D."/>
            <person name="Ebbesson L."/>
            <person name="Teles M."/>
            <person name="MacKenzie S."/>
            <person name="Amaro C."/>
        </authorList>
    </citation>
    <scope>NUCLEOTIDE SEQUENCE</scope>
</reference>
<dbReference type="AlphaFoldDB" id="A0A0E9W3V2"/>
<protein>
    <submittedName>
        <fullName evidence="1">Uncharacterized protein</fullName>
    </submittedName>
</protein>
<sequence>MLMLAVKVIEEVFWLRCVFDQ</sequence>